<dbReference type="EMBL" id="GBXM01099317">
    <property type="protein sequence ID" value="JAH09260.1"/>
    <property type="molecule type" value="Transcribed_RNA"/>
</dbReference>
<dbReference type="AlphaFoldDB" id="A0A0E9PYX8"/>
<proteinExistence type="predicted"/>
<reference evidence="1" key="1">
    <citation type="submission" date="2014-11" db="EMBL/GenBank/DDBJ databases">
        <authorList>
            <person name="Amaro Gonzalez C."/>
        </authorList>
    </citation>
    <scope>NUCLEOTIDE SEQUENCE</scope>
</reference>
<name>A0A0E9PYX8_ANGAN</name>
<protein>
    <submittedName>
        <fullName evidence="1">Uncharacterized protein</fullName>
    </submittedName>
</protein>
<evidence type="ECO:0000313" key="1">
    <source>
        <dbReference type="EMBL" id="JAH09260.1"/>
    </source>
</evidence>
<accession>A0A0E9PYX8</accession>
<reference evidence="1" key="2">
    <citation type="journal article" date="2015" name="Fish Shellfish Immunol.">
        <title>Early steps in the European eel (Anguilla anguilla)-Vibrio vulnificus interaction in the gills: Role of the RtxA13 toxin.</title>
        <authorList>
            <person name="Callol A."/>
            <person name="Pajuelo D."/>
            <person name="Ebbesson L."/>
            <person name="Teles M."/>
            <person name="MacKenzie S."/>
            <person name="Amaro C."/>
        </authorList>
    </citation>
    <scope>NUCLEOTIDE SEQUENCE</scope>
</reference>
<sequence length="26" mass="3094">MIKLRNSRCTFGHSVSFNKTLKLLLW</sequence>
<organism evidence="1">
    <name type="scientific">Anguilla anguilla</name>
    <name type="common">European freshwater eel</name>
    <name type="synonym">Muraena anguilla</name>
    <dbReference type="NCBI Taxonomy" id="7936"/>
    <lineage>
        <taxon>Eukaryota</taxon>
        <taxon>Metazoa</taxon>
        <taxon>Chordata</taxon>
        <taxon>Craniata</taxon>
        <taxon>Vertebrata</taxon>
        <taxon>Euteleostomi</taxon>
        <taxon>Actinopterygii</taxon>
        <taxon>Neopterygii</taxon>
        <taxon>Teleostei</taxon>
        <taxon>Anguilliformes</taxon>
        <taxon>Anguillidae</taxon>
        <taxon>Anguilla</taxon>
    </lineage>
</organism>